<dbReference type="EMBL" id="PPEI02000002">
    <property type="protein sequence ID" value="PWN66130.1"/>
    <property type="molecule type" value="Genomic_DNA"/>
</dbReference>
<evidence type="ECO:0000313" key="1">
    <source>
        <dbReference type="EMBL" id="PWN66130.1"/>
    </source>
</evidence>
<evidence type="ECO:0000313" key="2">
    <source>
        <dbReference type="Proteomes" id="UP000236182"/>
    </source>
</evidence>
<gene>
    <name evidence="1" type="ORF">C1638_007070</name>
</gene>
<comment type="caution">
    <text evidence="1">The sequence shown here is derived from an EMBL/GenBank/DDBJ whole genome shotgun (WGS) entry which is preliminary data.</text>
</comment>
<reference evidence="1" key="1">
    <citation type="submission" date="2018-04" db="EMBL/GenBank/DDBJ databases">
        <title>Draft Genome Sequences of Chryseobacterium lactis NCTC11390T isolated from milk, Chryseobacterium oncorhynchi 701B-08T from rainbow trout, and Chryseobacterium viscerum 687B-08T from diseased fish.</title>
        <authorList>
            <person name="Jeong J.-J."/>
            <person name="Lee Y.J."/>
            <person name="Pathiraja D."/>
            <person name="Park B."/>
            <person name="Choi I.-G."/>
            <person name="Kim K.D."/>
        </authorList>
    </citation>
    <scope>NUCLEOTIDE SEQUENCE [LARGE SCALE GENOMIC DNA]</scope>
    <source>
        <strain evidence="1">701B-08</strain>
    </source>
</reference>
<dbReference type="Proteomes" id="UP000236182">
    <property type="component" value="Unassembled WGS sequence"/>
</dbReference>
<dbReference type="RefSeq" id="WP_109619542.1">
    <property type="nucleotide sequence ID" value="NZ_PPEI02000002.1"/>
</dbReference>
<name>A0A316X5R7_9FLAO</name>
<dbReference type="OrthoDB" id="7024294at2"/>
<dbReference type="AlphaFoldDB" id="A0A316X5R7"/>
<sequence length="372" mass="43823">MKKILLIVGAVLLLAVIFFYNFGGLDVYLINKMNNSKLPEEYKGYQDINTSKSISFGHHEIKLMWESFDPIQHFISSDGEVVVVTSEIPKDRNQKEIEEDGAVGSTRFYKDYHFYKLDKNGNVKDHYTYKSTRANWRELLFGDFIVNYNKKYYKTWIKDGDTVRKPMVVQNEDLKWSREEQMNLYHTIVESAEDYLRESKGGSEEQITYYMNGKWYQLFTNTKLSDGIYYSRANPGYNNNLFGKDAFGGERKELDPNRFPNIIPVYFQRRELIKSTSSASGGSIPSTSKRWEGDLYCQLLIKGDTLKFKEKMSFDERFTTEKFYQTKGENIRKLKAELEKEYSPYFYFADKDLNFQLFTTSQNKLYIIKPIQ</sequence>
<accession>A0A316X5R7</accession>
<proteinExistence type="predicted"/>
<protein>
    <submittedName>
        <fullName evidence="1">Uncharacterized protein</fullName>
    </submittedName>
</protein>
<keyword evidence="2" id="KW-1185">Reference proteome</keyword>
<organism evidence="1 2">
    <name type="scientific">Chryseobacterium oncorhynchi</name>
    <dbReference type="NCBI Taxonomy" id="741074"/>
    <lineage>
        <taxon>Bacteria</taxon>
        <taxon>Pseudomonadati</taxon>
        <taxon>Bacteroidota</taxon>
        <taxon>Flavobacteriia</taxon>
        <taxon>Flavobacteriales</taxon>
        <taxon>Weeksellaceae</taxon>
        <taxon>Chryseobacterium group</taxon>
        <taxon>Chryseobacterium</taxon>
    </lineage>
</organism>